<dbReference type="CDD" id="cd00086">
    <property type="entry name" value="homeodomain"/>
    <property type="match status" value="1"/>
</dbReference>
<feature type="compositionally biased region" description="Polar residues" evidence="8">
    <location>
        <begin position="166"/>
        <end position="189"/>
    </location>
</feature>
<feature type="region of interest" description="Disordered" evidence="8">
    <location>
        <begin position="217"/>
        <end position="253"/>
    </location>
</feature>
<dbReference type="SUPFAM" id="SSF46689">
    <property type="entry name" value="Homeodomain-like"/>
    <property type="match status" value="1"/>
</dbReference>
<dbReference type="Gene3D" id="1.10.10.60">
    <property type="entry name" value="Homeodomain-like"/>
    <property type="match status" value="1"/>
</dbReference>
<feature type="DNA-binding region" description="Homeobox" evidence="6">
    <location>
        <begin position="63"/>
        <end position="122"/>
    </location>
</feature>
<feature type="compositionally biased region" description="Low complexity" evidence="8">
    <location>
        <begin position="120"/>
        <end position="151"/>
    </location>
</feature>
<dbReference type="InterPro" id="IPR009057">
    <property type="entry name" value="Homeodomain-like_sf"/>
</dbReference>
<comment type="subcellular location">
    <subcellularLocation>
        <location evidence="1 6 7">Nucleus</location>
    </subcellularLocation>
</comment>
<dbReference type="SMART" id="SM00389">
    <property type="entry name" value="HOX"/>
    <property type="match status" value="1"/>
</dbReference>
<dbReference type="AlphaFoldDB" id="O46033"/>
<dbReference type="InterPro" id="IPR001356">
    <property type="entry name" value="HD"/>
</dbReference>
<dbReference type="GO" id="GO:0000978">
    <property type="term" value="F:RNA polymerase II cis-regulatory region sequence-specific DNA binding"/>
    <property type="evidence" value="ECO:0007669"/>
    <property type="project" value="TreeGrafter"/>
</dbReference>
<evidence type="ECO:0000256" key="2">
    <source>
        <dbReference type="ARBA" id="ARBA00022473"/>
    </source>
</evidence>
<keyword evidence="2" id="KW-0217">Developmental protein</keyword>
<accession>O46033</accession>
<dbReference type="Pfam" id="PF00046">
    <property type="entry name" value="Homeodomain"/>
    <property type="match status" value="1"/>
</dbReference>
<dbReference type="EMBL" id="D84062">
    <property type="protein sequence ID" value="BAA24679.1"/>
    <property type="molecule type" value="mRNA"/>
</dbReference>
<keyword evidence="5 6" id="KW-0539">Nucleus</keyword>
<sequence>MSYLKSSHYAMNGLGLGPDMNLIHPGVTYPESAACYFQRLQVHQGHKNMPFGAPPVYSTSRKQRRERTTFTRAQLDILEALFAKTRYPDIFMREEVALKINLPESRVQVWFKNRRAKCRQQQQQLQQKQQHKSSGNNSTNSNSSSASSNSSTKKKSPPTTPTASSESEQSNHNPTSVSPPFQQPIQQNKSSPSPSVSPSDQINHLGSVEQSTHGHMAHNNAHMPQLPTPTNGHNAANVTNIWSPAPVSPEPTSDTTVALVGSMSSLTGGVLPMSSNSSCMSVLPSSAIAHTHSPYGLPTNSQVTSAGGYHQSYPAQSYFGTMEASYLPSMQFPTAASHGMSAAASMASQHHVNMHHAATHPHSHHHGGAQSTSPHAQFMSQSAYAYPHHHSSSTGLNSYSNAGVDCLDYKDQTPSWKFQVL</sequence>
<evidence type="ECO:0000256" key="3">
    <source>
        <dbReference type="ARBA" id="ARBA00023125"/>
    </source>
</evidence>
<dbReference type="PROSITE" id="PS00027">
    <property type="entry name" value="HOMEOBOX_1"/>
    <property type="match status" value="1"/>
</dbReference>
<dbReference type="PANTHER" id="PTHR45793:SF5">
    <property type="entry name" value="HOMEOTIC PROTEIN OCELLILESS"/>
    <property type="match status" value="1"/>
</dbReference>
<dbReference type="GO" id="GO:0005634">
    <property type="term" value="C:nucleus"/>
    <property type="evidence" value="ECO:0007669"/>
    <property type="project" value="UniProtKB-SubCell"/>
</dbReference>
<dbReference type="FunFam" id="1.10.10.60:FF:000142">
    <property type="entry name" value="homeobox protein OTX2 isoform X2"/>
    <property type="match status" value="1"/>
</dbReference>
<evidence type="ECO:0000313" key="10">
    <source>
        <dbReference type="EMBL" id="BAA24679.1"/>
    </source>
</evidence>
<feature type="compositionally biased region" description="Polar residues" evidence="8">
    <location>
        <begin position="228"/>
        <end position="242"/>
    </location>
</feature>
<dbReference type="PANTHER" id="PTHR45793">
    <property type="entry name" value="HOMEOBOX PROTEIN"/>
    <property type="match status" value="1"/>
</dbReference>
<dbReference type="PROSITE" id="PS50071">
    <property type="entry name" value="HOMEOBOX_2"/>
    <property type="match status" value="1"/>
</dbReference>
<dbReference type="GO" id="GO:0000981">
    <property type="term" value="F:DNA-binding transcription factor activity, RNA polymerase II-specific"/>
    <property type="evidence" value="ECO:0007669"/>
    <property type="project" value="InterPro"/>
</dbReference>
<evidence type="ECO:0000256" key="6">
    <source>
        <dbReference type="PROSITE-ProRule" id="PRU00108"/>
    </source>
</evidence>
<evidence type="ECO:0000256" key="8">
    <source>
        <dbReference type="SAM" id="MobiDB-lite"/>
    </source>
</evidence>
<dbReference type="InterPro" id="IPR017970">
    <property type="entry name" value="Homeobox_CS"/>
</dbReference>
<proteinExistence type="evidence at transcript level"/>
<feature type="region of interest" description="Disordered" evidence="8">
    <location>
        <begin position="120"/>
        <end position="203"/>
    </location>
</feature>
<evidence type="ECO:0000256" key="4">
    <source>
        <dbReference type="ARBA" id="ARBA00023155"/>
    </source>
</evidence>
<evidence type="ECO:0000256" key="7">
    <source>
        <dbReference type="RuleBase" id="RU000682"/>
    </source>
</evidence>
<reference evidence="10" key="1">
    <citation type="journal article" date="1996" name="Mech. Dev.">
        <title>Hroth an orthodenticle-related homeobox gene of the ascidian, Halocynthia roretzi: its expression and putative roles in the axis formation during embryogenesis.</title>
        <authorList>
            <person name="Wada S."/>
            <person name="Katsuyama Y."/>
            <person name="Sato Y."/>
            <person name="Itoh C."/>
            <person name="Saiga H."/>
        </authorList>
    </citation>
    <scope>NUCLEOTIDE SEQUENCE</scope>
</reference>
<organism evidence="10">
    <name type="scientific">Halocynthia roretzi</name>
    <name type="common">Sea squirt</name>
    <name type="synonym">Cynthia roretzi</name>
    <dbReference type="NCBI Taxonomy" id="7729"/>
    <lineage>
        <taxon>Eukaryota</taxon>
        <taxon>Metazoa</taxon>
        <taxon>Chordata</taxon>
        <taxon>Tunicata</taxon>
        <taxon>Ascidiacea</taxon>
        <taxon>Stolidobranchia</taxon>
        <taxon>Pyuridae</taxon>
        <taxon>Halocynthia</taxon>
    </lineage>
</organism>
<keyword evidence="4 6" id="KW-0371">Homeobox</keyword>
<evidence type="ECO:0000259" key="9">
    <source>
        <dbReference type="PROSITE" id="PS50071"/>
    </source>
</evidence>
<feature type="region of interest" description="Disordered" evidence="8">
    <location>
        <begin position="355"/>
        <end position="374"/>
    </location>
</feature>
<feature type="compositionally biased region" description="Basic residues" evidence="8">
    <location>
        <begin position="355"/>
        <end position="367"/>
    </location>
</feature>
<keyword evidence="3 6" id="KW-0238">DNA-binding</keyword>
<protein>
    <submittedName>
        <fullName evidence="10">Otx/orthodenticle related homeoprotein</fullName>
    </submittedName>
</protein>
<evidence type="ECO:0000256" key="1">
    <source>
        <dbReference type="ARBA" id="ARBA00004123"/>
    </source>
</evidence>
<feature type="domain" description="Homeobox" evidence="9">
    <location>
        <begin position="61"/>
        <end position="121"/>
    </location>
</feature>
<evidence type="ECO:0000256" key="5">
    <source>
        <dbReference type="ARBA" id="ARBA00023242"/>
    </source>
</evidence>
<feature type="compositionally biased region" description="Low complexity" evidence="8">
    <location>
        <begin position="190"/>
        <end position="199"/>
    </location>
</feature>
<name>O46033_HALRO</name>